<comment type="caution">
    <text evidence="2">The sequence shown here is derived from an EMBL/GenBank/DDBJ whole genome shotgun (WGS) entry which is preliminary data.</text>
</comment>
<dbReference type="EMBL" id="JBHTMB010000240">
    <property type="protein sequence ID" value="MFD1236710.1"/>
    <property type="molecule type" value="Genomic_DNA"/>
</dbReference>
<proteinExistence type="predicted"/>
<reference evidence="3" key="1">
    <citation type="journal article" date="2019" name="Int. J. Syst. Evol. Microbiol.">
        <title>The Global Catalogue of Microorganisms (GCM) 10K type strain sequencing project: providing services to taxonomists for standard genome sequencing and annotation.</title>
        <authorList>
            <consortium name="The Broad Institute Genomics Platform"/>
            <consortium name="The Broad Institute Genome Sequencing Center for Infectious Disease"/>
            <person name="Wu L."/>
            <person name="Ma J."/>
        </authorList>
    </citation>
    <scope>NUCLEOTIDE SEQUENCE [LARGE SCALE GENOMIC DNA]</scope>
    <source>
        <strain evidence="3">CCUG 49018</strain>
    </source>
</reference>
<dbReference type="SUPFAM" id="SSF53474">
    <property type="entry name" value="alpha/beta-Hydrolases"/>
    <property type="match status" value="1"/>
</dbReference>
<dbReference type="Pfam" id="PF00561">
    <property type="entry name" value="Abhydrolase_1"/>
    <property type="match status" value="1"/>
</dbReference>
<dbReference type="RefSeq" id="WP_103380780.1">
    <property type="nucleotide sequence ID" value="NZ_BAABKS010000090.1"/>
</dbReference>
<evidence type="ECO:0000259" key="1">
    <source>
        <dbReference type="Pfam" id="PF00561"/>
    </source>
</evidence>
<dbReference type="PRINTS" id="PR00111">
    <property type="entry name" value="ABHYDROLASE"/>
</dbReference>
<dbReference type="InterPro" id="IPR050266">
    <property type="entry name" value="AB_hydrolase_sf"/>
</dbReference>
<keyword evidence="2" id="KW-0378">Hydrolase</keyword>
<name>A0ABW3VPI2_9PSEU</name>
<dbReference type="InterPro" id="IPR029058">
    <property type="entry name" value="AB_hydrolase_fold"/>
</dbReference>
<feature type="domain" description="AB hydrolase-1" evidence="1">
    <location>
        <begin position="22"/>
        <end position="266"/>
    </location>
</feature>
<evidence type="ECO:0000313" key="2">
    <source>
        <dbReference type="EMBL" id="MFD1236710.1"/>
    </source>
</evidence>
<gene>
    <name evidence="2" type="ORF">ACFQ34_25775</name>
</gene>
<dbReference type="PANTHER" id="PTHR43798">
    <property type="entry name" value="MONOACYLGLYCEROL LIPASE"/>
    <property type="match status" value="1"/>
</dbReference>
<protein>
    <submittedName>
        <fullName evidence="2">Alpha/beta fold hydrolase</fullName>
    </submittedName>
</protein>
<dbReference type="InterPro" id="IPR000639">
    <property type="entry name" value="Epox_hydrolase-like"/>
</dbReference>
<dbReference type="Gene3D" id="3.40.50.1820">
    <property type="entry name" value="alpha/beta hydrolase"/>
    <property type="match status" value="1"/>
</dbReference>
<accession>A0ABW3VPI2</accession>
<dbReference type="PRINTS" id="PR00412">
    <property type="entry name" value="EPOXHYDRLASE"/>
</dbReference>
<sequence length="283" mass="30426">MRSRSSVDGFSLAYDRTGTGTPVVLLHGWPGDRVDYAAVAGLLDADVIAPDLRGFGGSDKHRGGDYSASAQAASVLALMDELGIDRAVLGGYDIGSRIAQVVAQQHPDRVAELVVAPPLPGIGRRVLDPTAQQEFWYQSFHRLPLADELLDGRPDAVRAHLRHFWSHWSGPAFTPSEALLDRLTASYGAPGAFAASVGWYRAGSATVVRSLEESSPAEPAATPITVLWPEFDPLFPRAWADRVGEWYGAATVHHVDGVGHYVPVEAPEVFADAVRSAIDRLGR</sequence>
<keyword evidence="3" id="KW-1185">Reference proteome</keyword>
<dbReference type="InterPro" id="IPR000073">
    <property type="entry name" value="AB_hydrolase_1"/>
</dbReference>
<dbReference type="Proteomes" id="UP001597182">
    <property type="component" value="Unassembled WGS sequence"/>
</dbReference>
<dbReference type="PANTHER" id="PTHR43798:SF33">
    <property type="entry name" value="HYDROLASE, PUTATIVE (AFU_ORTHOLOGUE AFUA_2G14860)-RELATED"/>
    <property type="match status" value="1"/>
</dbReference>
<evidence type="ECO:0000313" key="3">
    <source>
        <dbReference type="Proteomes" id="UP001597182"/>
    </source>
</evidence>
<organism evidence="2 3">
    <name type="scientific">Pseudonocardia benzenivorans</name>
    <dbReference type="NCBI Taxonomy" id="228005"/>
    <lineage>
        <taxon>Bacteria</taxon>
        <taxon>Bacillati</taxon>
        <taxon>Actinomycetota</taxon>
        <taxon>Actinomycetes</taxon>
        <taxon>Pseudonocardiales</taxon>
        <taxon>Pseudonocardiaceae</taxon>
        <taxon>Pseudonocardia</taxon>
    </lineage>
</organism>
<dbReference type="GO" id="GO:0016787">
    <property type="term" value="F:hydrolase activity"/>
    <property type="evidence" value="ECO:0007669"/>
    <property type="project" value="UniProtKB-KW"/>
</dbReference>